<dbReference type="Proteomes" id="UP000030755">
    <property type="component" value="Unassembled WGS sequence"/>
</dbReference>
<gene>
    <name evidence="1" type="ORF">O9G_000086</name>
</gene>
<dbReference type="EMBL" id="KE561209">
    <property type="protein sequence ID" value="EPZ31607.1"/>
    <property type="molecule type" value="Genomic_DNA"/>
</dbReference>
<organism evidence="1 2">
    <name type="scientific">Rozella allomycis (strain CSF55)</name>
    <dbReference type="NCBI Taxonomy" id="988480"/>
    <lineage>
        <taxon>Eukaryota</taxon>
        <taxon>Fungi</taxon>
        <taxon>Fungi incertae sedis</taxon>
        <taxon>Cryptomycota</taxon>
        <taxon>Cryptomycota incertae sedis</taxon>
        <taxon>Rozella</taxon>
    </lineage>
</organism>
<reference evidence="1 2" key="1">
    <citation type="journal article" date="2013" name="Curr. Biol.">
        <title>Shared signatures of parasitism and phylogenomics unite Cryptomycota and microsporidia.</title>
        <authorList>
            <person name="James T.Y."/>
            <person name="Pelin A."/>
            <person name="Bonen L."/>
            <person name="Ahrendt S."/>
            <person name="Sain D."/>
            <person name="Corradi N."/>
            <person name="Stajich J.E."/>
        </authorList>
    </citation>
    <scope>NUCLEOTIDE SEQUENCE [LARGE SCALE GENOMIC DNA]</scope>
    <source>
        <strain evidence="1 2">CSF55</strain>
    </source>
</reference>
<keyword evidence="2" id="KW-1185">Reference proteome</keyword>
<dbReference type="HOGENOM" id="CLU_2543879_0_0_1"/>
<name>A0A075ANU3_ROZAC</name>
<evidence type="ECO:0000313" key="1">
    <source>
        <dbReference type="EMBL" id="EPZ31607.1"/>
    </source>
</evidence>
<sequence length="83" mass="9605">MRLNLFNFESPRSSNGDNSFDRTFQRAQLETTSLSSSSLLLAATEKLTIESMTYRERCMEVLRKAIKDLDEDAWQFDSTNPTF</sequence>
<protein>
    <submittedName>
        <fullName evidence="1">Uncharacterized protein</fullName>
    </submittedName>
</protein>
<dbReference type="AlphaFoldDB" id="A0A075ANU3"/>
<evidence type="ECO:0000313" key="2">
    <source>
        <dbReference type="Proteomes" id="UP000030755"/>
    </source>
</evidence>
<proteinExistence type="predicted"/>
<accession>A0A075ANU3</accession>